<keyword evidence="2" id="KW-1185">Reference proteome</keyword>
<protein>
    <submittedName>
        <fullName evidence="1">Uncharacterized protein</fullName>
    </submittedName>
</protein>
<evidence type="ECO:0000313" key="1">
    <source>
        <dbReference type="EMBL" id="KAG0434446.1"/>
    </source>
</evidence>
<comment type="caution">
    <text evidence="1">The sequence shown here is derived from an EMBL/GenBank/DDBJ whole genome shotgun (WGS) entry which is preliminary data.</text>
</comment>
<name>A0AC60QJ09_IXOPE</name>
<reference evidence="1 2" key="1">
    <citation type="journal article" date="2020" name="Cell">
        <title>Large-Scale Comparative Analyses of Tick Genomes Elucidate Their Genetic Diversity and Vector Capacities.</title>
        <authorList>
            <consortium name="Tick Genome and Microbiome Consortium (TIGMIC)"/>
            <person name="Jia N."/>
            <person name="Wang J."/>
            <person name="Shi W."/>
            <person name="Du L."/>
            <person name="Sun Y."/>
            <person name="Zhan W."/>
            <person name="Jiang J.F."/>
            <person name="Wang Q."/>
            <person name="Zhang B."/>
            <person name="Ji P."/>
            <person name="Bell-Sakyi L."/>
            <person name="Cui X.M."/>
            <person name="Yuan T.T."/>
            <person name="Jiang B.G."/>
            <person name="Yang W.F."/>
            <person name="Lam T.T."/>
            <person name="Chang Q.C."/>
            <person name="Ding S.J."/>
            <person name="Wang X.J."/>
            <person name="Zhu J.G."/>
            <person name="Ruan X.D."/>
            <person name="Zhao L."/>
            <person name="Wei J.T."/>
            <person name="Ye R.Z."/>
            <person name="Que T.C."/>
            <person name="Du C.H."/>
            <person name="Zhou Y.H."/>
            <person name="Cheng J.X."/>
            <person name="Dai P.F."/>
            <person name="Guo W.B."/>
            <person name="Han X.H."/>
            <person name="Huang E.J."/>
            <person name="Li L.F."/>
            <person name="Wei W."/>
            <person name="Gao Y.C."/>
            <person name="Liu J.Z."/>
            <person name="Shao H.Z."/>
            <person name="Wang X."/>
            <person name="Wang C.C."/>
            <person name="Yang T.C."/>
            <person name="Huo Q.B."/>
            <person name="Li W."/>
            <person name="Chen H.Y."/>
            <person name="Chen S.E."/>
            <person name="Zhou L.G."/>
            <person name="Ni X.B."/>
            <person name="Tian J.H."/>
            <person name="Sheng Y."/>
            <person name="Liu T."/>
            <person name="Pan Y.S."/>
            <person name="Xia L.Y."/>
            <person name="Li J."/>
            <person name="Zhao F."/>
            <person name="Cao W.C."/>
        </authorList>
    </citation>
    <scope>NUCLEOTIDE SEQUENCE [LARGE SCALE GENOMIC DNA]</scope>
    <source>
        <strain evidence="1">Iper-2018</strain>
    </source>
</reference>
<sequence>MTESEPGGSSSTSGTPPGAQENPNMSDNSTNTWSRRRSSRNRRDGGPQEAHRQTGGPRRSGEEEAFPGTGSGSQEEEGGQRNRHPLRVPRQCQQKIQSAKCEREHLDTNDCDIMFLLCLRDNIKNLSPQKKALAKIRIQQILFDLEFPDPRGTMRPWFHPSNRRRQMFIHHNGLFTHAAERYKLALTSR</sequence>
<organism evidence="1 2">
    <name type="scientific">Ixodes persulcatus</name>
    <name type="common">Taiga tick</name>
    <dbReference type="NCBI Taxonomy" id="34615"/>
    <lineage>
        <taxon>Eukaryota</taxon>
        <taxon>Metazoa</taxon>
        <taxon>Ecdysozoa</taxon>
        <taxon>Arthropoda</taxon>
        <taxon>Chelicerata</taxon>
        <taxon>Arachnida</taxon>
        <taxon>Acari</taxon>
        <taxon>Parasitiformes</taxon>
        <taxon>Ixodida</taxon>
        <taxon>Ixodoidea</taxon>
        <taxon>Ixodidae</taxon>
        <taxon>Ixodinae</taxon>
        <taxon>Ixodes</taxon>
    </lineage>
</organism>
<dbReference type="EMBL" id="JABSTQ010008495">
    <property type="protein sequence ID" value="KAG0434446.1"/>
    <property type="molecule type" value="Genomic_DNA"/>
</dbReference>
<dbReference type="Proteomes" id="UP000805193">
    <property type="component" value="Unassembled WGS sequence"/>
</dbReference>
<evidence type="ECO:0000313" key="2">
    <source>
        <dbReference type="Proteomes" id="UP000805193"/>
    </source>
</evidence>
<gene>
    <name evidence="1" type="ORF">HPB47_019100</name>
</gene>
<accession>A0AC60QJ09</accession>
<proteinExistence type="predicted"/>